<reference evidence="5" key="1">
    <citation type="submission" date="2019-05" db="EMBL/GenBank/DDBJ databases">
        <title>Flavobacterium profundi sp. nov., isolated from a deep-sea seamount.</title>
        <authorList>
            <person name="Zhang D.-C."/>
        </authorList>
    </citation>
    <scope>NUCLEOTIDE SEQUENCE [LARGE SCALE GENOMIC DNA]</scope>
    <source>
        <strain evidence="5">TP390</strain>
    </source>
</reference>
<keyword evidence="1" id="KW-0805">Transcription regulation</keyword>
<dbReference type="PANTHER" id="PTHR34580:SF3">
    <property type="entry name" value="PROTEIN PAFB"/>
    <property type="match status" value="1"/>
</dbReference>
<feature type="domain" description="HTH deoR-type" evidence="3">
    <location>
        <begin position="8"/>
        <end position="63"/>
    </location>
</feature>
<evidence type="ECO:0000256" key="2">
    <source>
        <dbReference type="ARBA" id="ARBA00023163"/>
    </source>
</evidence>
<name>A0A6I4IJ83_9FLAO</name>
<dbReference type="Proteomes" id="UP000431264">
    <property type="component" value="Unassembled WGS sequence"/>
</dbReference>
<dbReference type="PIRSF" id="PIRSF016838">
    <property type="entry name" value="PafC"/>
    <property type="match status" value="1"/>
</dbReference>
<dbReference type="OrthoDB" id="9815009at2"/>
<organism evidence="4 5">
    <name type="scientific">Flavobacterium profundi</name>
    <dbReference type="NCBI Taxonomy" id="1774945"/>
    <lineage>
        <taxon>Bacteria</taxon>
        <taxon>Pseudomonadati</taxon>
        <taxon>Bacteroidota</taxon>
        <taxon>Flavobacteriia</taxon>
        <taxon>Flavobacteriales</taxon>
        <taxon>Flavobacteriaceae</taxon>
        <taxon>Flavobacterium</taxon>
    </lineage>
</organism>
<dbReference type="EMBL" id="WQLW01000008">
    <property type="protein sequence ID" value="MVO09810.1"/>
    <property type="molecule type" value="Genomic_DNA"/>
</dbReference>
<comment type="caution">
    <text evidence="4">The sequence shown here is derived from an EMBL/GenBank/DDBJ whole genome shotgun (WGS) entry which is preliminary data.</text>
</comment>
<evidence type="ECO:0000313" key="5">
    <source>
        <dbReference type="Proteomes" id="UP000431264"/>
    </source>
</evidence>
<evidence type="ECO:0000259" key="3">
    <source>
        <dbReference type="PROSITE" id="PS51000"/>
    </source>
</evidence>
<keyword evidence="2" id="KW-0804">Transcription</keyword>
<evidence type="ECO:0000313" key="4">
    <source>
        <dbReference type="EMBL" id="MVO09810.1"/>
    </source>
</evidence>
<dbReference type="Gene3D" id="1.10.10.10">
    <property type="entry name" value="Winged helix-like DNA-binding domain superfamily/Winged helix DNA-binding domain"/>
    <property type="match status" value="1"/>
</dbReference>
<dbReference type="InterPro" id="IPR051534">
    <property type="entry name" value="CBASS_pafABC_assoc_protein"/>
</dbReference>
<evidence type="ECO:0000256" key="1">
    <source>
        <dbReference type="ARBA" id="ARBA00023015"/>
    </source>
</evidence>
<dbReference type="PROSITE" id="PS51000">
    <property type="entry name" value="HTH_DEOR_2"/>
    <property type="match status" value="1"/>
</dbReference>
<dbReference type="Pfam" id="PF08279">
    <property type="entry name" value="HTH_11"/>
    <property type="match status" value="1"/>
</dbReference>
<dbReference type="InterPro" id="IPR001034">
    <property type="entry name" value="DeoR_HTH"/>
</dbReference>
<dbReference type="SUPFAM" id="SSF46785">
    <property type="entry name" value="Winged helix' DNA-binding domain"/>
    <property type="match status" value="1"/>
</dbReference>
<protein>
    <submittedName>
        <fullName evidence="4">WYL domain-containing protein</fullName>
    </submittedName>
</protein>
<dbReference type="RefSeq" id="WP_140998246.1">
    <property type="nucleotide sequence ID" value="NZ_VDCZ01000008.1"/>
</dbReference>
<dbReference type="PROSITE" id="PS52050">
    <property type="entry name" value="WYL"/>
    <property type="match status" value="1"/>
</dbReference>
<dbReference type="AlphaFoldDB" id="A0A6I4IJ83"/>
<dbReference type="InterPro" id="IPR036390">
    <property type="entry name" value="WH_DNA-bd_sf"/>
</dbReference>
<gene>
    <name evidence="4" type="ORF">GOQ30_11630</name>
</gene>
<dbReference type="GO" id="GO:0003700">
    <property type="term" value="F:DNA-binding transcription factor activity"/>
    <property type="evidence" value="ECO:0007669"/>
    <property type="project" value="InterPro"/>
</dbReference>
<sequence length="321" mass="37517">MQDESPKRFDRIVAILIQLQSKRIVKAQELAERFEVSLRTIYRDIRSLEASGVPIYSEAGVGYSLVEGYRLPPVMFTREEASSFIAAEKLMETFIDKELGKHYASAMFKIKSVLKNTDKDWLTSIESKVIMQPPSVNLFNEKVPDAMSILFKSIADKTQVKLNYQAFDAEEASERSIEPVGIFHDNNNWYIFGFCHLRNDYRQFRADRIQGIENKDVAFTKEHQPLEFYLNKEKECPTTKVVLLVDKKIGKYLDFEKKYHGFVSQKKIGQQLEMTFLSRDIENGFPRWVLMFADYATIIEPQRLKDRMLEMLEIYKTNLLQ</sequence>
<proteinExistence type="predicted"/>
<accession>A0A6I4IJ83</accession>
<dbReference type="InterPro" id="IPR026881">
    <property type="entry name" value="WYL_dom"/>
</dbReference>
<dbReference type="SMART" id="SM00420">
    <property type="entry name" value="HTH_DEOR"/>
    <property type="match status" value="1"/>
</dbReference>
<keyword evidence="5" id="KW-1185">Reference proteome</keyword>
<dbReference type="InterPro" id="IPR036388">
    <property type="entry name" value="WH-like_DNA-bd_sf"/>
</dbReference>
<dbReference type="PANTHER" id="PTHR34580">
    <property type="match status" value="1"/>
</dbReference>
<dbReference type="InterPro" id="IPR013196">
    <property type="entry name" value="HTH_11"/>
</dbReference>
<dbReference type="Pfam" id="PF13280">
    <property type="entry name" value="WYL"/>
    <property type="match status" value="1"/>
</dbReference>
<dbReference type="InterPro" id="IPR028349">
    <property type="entry name" value="PafC-like"/>
</dbReference>